<evidence type="ECO:0000313" key="2">
    <source>
        <dbReference type="EMBL" id="ETX05963.1"/>
    </source>
</evidence>
<dbReference type="HOGENOM" id="CLU_125353_1_1_7"/>
<dbReference type="EMBL" id="AZHX01000819">
    <property type="protein sequence ID" value="ETX05963.1"/>
    <property type="molecule type" value="Genomic_DNA"/>
</dbReference>
<reference evidence="2 3" key="1">
    <citation type="journal article" date="2014" name="Nature">
        <title>An environmental bacterial taxon with a large and distinct metabolic repertoire.</title>
        <authorList>
            <person name="Wilson M.C."/>
            <person name="Mori T."/>
            <person name="Ruckert C."/>
            <person name="Uria A.R."/>
            <person name="Helf M.J."/>
            <person name="Takada K."/>
            <person name="Gernert C."/>
            <person name="Steffens U.A."/>
            <person name="Heycke N."/>
            <person name="Schmitt S."/>
            <person name="Rinke C."/>
            <person name="Helfrich E.J."/>
            <person name="Brachmann A.O."/>
            <person name="Gurgui C."/>
            <person name="Wakimoto T."/>
            <person name="Kracht M."/>
            <person name="Crusemann M."/>
            <person name="Hentschel U."/>
            <person name="Abe I."/>
            <person name="Matsunaga S."/>
            <person name="Kalinowski J."/>
            <person name="Takeyama H."/>
            <person name="Piel J."/>
        </authorList>
    </citation>
    <scope>NUCLEOTIDE SEQUENCE [LARGE SCALE GENOMIC DNA]</scope>
    <source>
        <strain evidence="3">TSY2</strain>
    </source>
</reference>
<evidence type="ECO:0000259" key="1">
    <source>
        <dbReference type="Pfam" id="PF01850"/>
    </source>
</evidence>
<name>W4M711_9BACT</name>
<protein>
    <recommendedName>
        <fullName evidence="1">PIN domain-containing protein</fullName>
    </recommendedName>
</protein>
<dbReference type="Proteomes" id="UP000019140">
    <property type="component" value="Unassembled WGS sequence"/>
</dbReference>
<gene>
    <name evidence="2" type="ORF">ETSY2_19905</name>
</gene>
<organism evidence="2 3">
    <name type="scientific">Candidatus Entotheonella gemina</name>
    <dbReference type="NCBI Taxonomy" id="1429439"/>
    <lineage>
        <taxon>Bacteria</taxon>
        <taxon>Pseudomonadati</taxon>
        <taxon>Nitrospinota/Tectimicrobiota group</taxon>
        <taxon>Candidatus Tectimicrobiota</taxon>
        <taxon>Candidatus Entotheonellia</taxon>
        <taxon>Candidatus Entotheonellales</taxon>
        <taxon>Candidatus Entotheonellaceae</taxon>
        <taxon>Candidatus Entotheonella</taxon>
    </lineage>
</organism>
<evidence type="ECO:0000313" key="3">
    <source>
        <dbReference type="Proteomes" id="UP000019140"/>
    </source>
</evidence>
<dbReference type="InterPro" id="IPR029060">
    <property type="entry name" value="PIN-like_dom_sf"/>
</dbReference>
<feature type="domain" description="PIN" evidence="1">
    <location>
        <begin position="4"/>
        <end position="119"/>
    </location>
</feature>
<dbReference type="AlphaFoldDB" id="W4M711"/>
<accession>W4M711</accession>
<dbReference type="Gene3D" id="3.40.50.1010">
    <property type="entry name" value="5'-nuclease"/>
    <property type="match status" value="1"/>
</dbReference>
<comment type="caution">
    <text evidence="2">The sequence shown here is derived from an EMBL/GenBank/DDBJ whole genome shotgun (WGS) entry which is preliminary data.</text>
</comment>
<dbReference type="SUPFAM" id="SSF88723">
    <property type="entry name" value="PIN domain-like"/>
    <property type="match status" value="1"/>
</dbReference>
<keyword evidence="3" id="KW-1185">Reference proteome</keyword>
<sequence>MRLYLDTAPIVYLLEQVPLYAEAVDRRVSSDGVIQVASDLTRLECRVKPMRDHNDSLLQDYDDYFNEVVTEIVPLSGVVMDWATGIRAHYGFKTPDTIHLAAAVVSGCDVFLTNDQRLDCFSAIAVEVVQL</sequence>
<dbReference type="InterPro" id="IPR002716">
    <property type="entry name" value="PIN_dom"/>
</dbReference>
<dbReference type="Pfam" id="PF01850">
    <property type="entry name" value="PIN"/>
    <property type="match status" value="1"/>
</dbReference>
<proteinExistence type="predicted"/>